<evidence type="ECO:0000313" key="2">
    <source>
        <dbReference type="EMBL" id="WAQ90042.1"/>
    </source>
</evidence>
<evidence type="ECO:0000313" key="3">
    <source>
        <dbReference type="Proteomes" id="UP001164743"/>
    </source>
</evidence>
<gene>
    <name evidence="2" type="ORF">PtA15_12A27</name>
</gene>
<accession>A0ABY7D542</accession>
<dbReference type="GeneID" id="77802756"/>
<dbReference type="Proteomes" id="UP001164743">
    <property type="component" value="Chromosome 12A"/>
</dbReference>
<evidence type="ECO:0000256" key="1">
    <source>
        <dbReference type="SAM" id="SignalP"/>
    </source>
</evidence>
<organism evidence="2 3">
    <name type="scientific">Puccinia triticina</name>
    <dbReference type="NCBI Taxonomy" id="208348"/>
    <lineage>
        <taxon>Eukaryota</taxon>
        <taxon>Fungi</taxon>
        <taxon>Dikarya</taxon>
        <taxon>Basidiomycota</taxon>
        <taxon>Pucciniomycotina</taxon>
        <taxon>Pucciniomycetes</taxon>
        <taxon>Pucciniales</taxon>
        <taxon>Pucciniaceae</taxon>
        <taxon>Puccinia</taxon>
    </lineage>
</organism>
<sequence>MRFTASSLCLSIFICQLADSTRGVLIPRIPDGARATEAAASSSQPTRVSYPAASMQYWIFPAQFHDVEKHLAFLEVSPHLTLEERRTIYEKDQNDIIWRRHPGKIPFAEPGQSAEYESLKIQLEFKYLVERQGTSVSQILKWLATLSNAIYLLGMTGDLNTPHMAVSASYGLYSLMRMYPLDDEGLLEEVNKAILYFQKIFKQGRNAPGNYLRWETELLNPSAGFSPEIANLDEFRAIFEKDPQISKAVSIHREEREEPLKALAANFSSSSSHKRVTTLAVFYHVLTQDPMDQLYTTQFQRIRSQPTLFLHEQELIEHVPYHT</sequence>
<proteinExistence type="predicted"/>
<keyword evidence="3" id="KW-1185">Reference proteome</keyword>
<keyword evidence="1" id="KW-0732">Signal</keyword>
<feature type="chain" id="PRO_5045189932" evidence="1">
    <location>
        <begin position="24"/>
        <end position="323"/>
    </location>
</feature>
<protein>
    <submittedName>
        <fullName evidence="2">Uncharacterized protein</fullName>
    </submittedName>
</protein>
<dbReference type="EMBL" id="CP110432">
    <property type="protein sequence ID" value="WAQ90042.1"/>
    <property type="molecule type" value="Genomic_DNA"/>
</dbReference>
<dbReference type="RefSeq" id="XP_053025597.1">
    <property type="nucleotide sequence ID" value="XM_053161872.1"/>
</dbReference>
<name>A0ABY7D542_9BASI</name>
<feature type="signal peptide" evidence="1">
    <location>
        <begin position="1"/>
        <end position="23"/>
    </location>
</feature>
<reference evidence="2" key="1">
    <citation type="submission" date="2022-10" db="EMBL/GenBank/DDBJ databases">
        <title>Puccinia triticina Genome sequencing and assembly.</title>
        <authorList>
            <person name="Li C."/>
        </authorList>
    </citation>
    <scope>NUCLEOTIDE SEQUENCE</scope>
    <source>
        <strain evidence="2">Pt15</strain>
    </source>
</reference>